<sequence length="558" mass="62468">MNAELEAVLSYHQTSKHGFKAYASGPRFLDMEIKPDPFLSYRGAPVLKLDTWDEKNINTELLPGYEQVFCPEKLEPSGISRRSISQLFFDSFALSVWKKAGSARWPLRINPSSGNLHPTEVYLISGPVPGLLKKPSVCHYSPLPHALELRAEFSGETWKKLSSGFPEGTFFIGLTSIYWRVAWKYGVRAFRYANHDLGHAIAALSFAASGLGWKACLLADMASEDIAKVLGISGRQGPEKEDPACLLAVYPAGKECISGKVSSSAIPDFEKLYWAGVPDRLSPAHVEWAGIEKASSVTRKGNTNHFGEKQAEPKPEIQTSGLSGEVPDHGTHSDLEAAPLRRVIHMRRSAIEMNNSAYMEKEDFYGMLRRTLPDKNPVLNTLPFGPFSHLLLFVNRVKELFPGLYIFLRKSGEKEMLKSRFRPDFLWEKPESCPHELELYMLVEENLYDFAAQLSCSQRKAADACFTACMLSEFEGPLKKFGSWVYPYLFWECGILGQLLYLEAEARGFRGCGIGCFFDDPLHETLGLKGLEYQDLYHFAVGSPLQEIGVVTFPAYGK</sequence>
<dbReference type="RefSeq" id="WP_011035165.1">
    <property type="nucleotide sequence ID" value="NZ_CP009512.1"/>
</dbReference>
<organism evidence="3 4">
    <name type="scientific">Methanosarcina mazei S-6</name>
    <dbReference type="NCBI Taxonomy" id="213585"/>
    <lineage>
        <taxon>Archaea</taxon>
        <taxon>Methanobacteriati</taxon>
        <taxon>Methanobacteriota</taxon>
        <taxon>Stenosarchaea group</taxon>
        <taxon>Methanomicrobia</taxon>
        <taxon>Methanosarcinales</taxon>
        <taxon>Methanosarcinaceae</taxon>
        <taxon>Methanosarcina</taxon>
    </lineage>
</organism>
<gene>
    <name evidence="3" type="ORF">MSMAS_1410</name>
</gene>
<evidence type="ECO:0000256" key="1">
    <source>
        <dbReference type="SAM" id="MobiDB-lite"/>
    </source>
</evidence>
<protein>
    <recommendedName>
        <fullName evidence="2">Nitroreductase domain-containing protein</fullName>
    </recommendedName>
</protein>
<dbReference type="HOGENOM" id="CLU_016148_0_0_2"/>
<dbReference type="AlphaFoldDB" id="A0A0E3LU40"/>
<dbReference type="CDD" id="cd02142">
    <property type="entry name" value="McbC_SagB-like_oxidoreductase"/>
    <property type="match status" value="2"/>
</dbReference>
<dbReference type="Proteomes" id="UP000033097">
    <property type="component" value="Chromosome"/>
</dbReference>
<dbReference type="InterPro" id="IPR000415">
    <property type="entry name" value="Nitroreductase-like"/>
</dbReference>
<dbReference type="SUPFAM" id="SSF55469">
    <property type="entry name" value="FMN-dependent nitroreductase-like"/>
    <property type="match status" value="2"/>
</dbReference>
<proteinExistence type="predicted"/>
<dbReference type="PANTHER" id="PTHR42741:SF3">
    <property type="entry name" value="NITROREDUCTASE FAMILY PROTEIN"/>
    <property type="match status" value="1"/>
</dbReference>
<dbReference type="GO" id="GO:0016491">
    <property type="term" value="F:oxidoreductase activity"/>
    <property type="evidence" value="ECO:0007669"/>
    <property type="project" value="InterPro"/>
</dbReference>
<name>A0A0E3LU40_METMZ</name>
<feature type="domain" description="Nitroreductase" evidence="2">
    <location>
        <begin position="486"/>
        <end position="542"/>
    </location>
</feature>
<reference evidence="3 4" key="1">
    <citation type="submission" date="2014-07" db="EMBL/GenBank/DDBJ databases">
        <title>Methanogenic archaea and the global carbon cycle.</title>
        <authorList>
            <person name="Henriksen J.R."/>
            <person name="Luke J."/>
            <person name="Reinhart S."/>
            <person name="Benedict M.N."/>
            <person name="Youngblut N.D."/>
            <person name="Metcalf M.E."/>
            <person name="Whitaker R.J."/>
            <person name="Metcalf W.W."/>
        </authorList>
    </citation>
    <scope>NUCLEOTIDE SEQUENCE [LARGE SCALE GENOMIC DNA]</scope>
    <source>
        <strain evidence="3 4">S-6</strain>
    </source>
</reference>
<feature type="compositionally biased region" description="Basic and acidic residues" evidence="1">
    <location>
        <begin position="306"/>
        <end position="315"/>
    </location>
</feature>
<accession>A0A0E3LU40</accession>
<dbReference type="EMBL" id="CP009512">
    <property type="protein sequence ID" value="AKB64606.1"/>
    <property type="molecule type" value="Genomic_DNA"/>
</dbReference>
<dbReference type="STRING" id="213585.MSMAS_1410"/>
<dbReference type="PANTHER" id="PTHR42741">
    <property type="entry name" value="NITROREDUCTASE FAMILY PROTEIN"/>
    <property type="match status" value="1"/>
</dbReference>
<dbReference type="KEGG" id="mmj:MSMAS_1410"/>
<feature type="domain" description="Nitroreductase" evidence="2">
    <location>
        <begin position="111"/>
        <end position="249"/>
    </location>
</feature>
<evidence type="ECO:0000313" key="4">
    <source>
        <dbReference type="Proteomes" id="UP000033097"/>
    </source>
</evidence>
<evidence type="ECO:0000313" key="3">
    <source>
        <dbReference type="EMBL" id="AKB64606.1"/>
    </source>
</evidence>
<dbReference type="InterPro" id="IPR029479">
    <property type="entry name" value="Nitroreductase"/>
</dbReference>
<dbReference type="GeneID" id="24878091"/>
<feature type="region of interest" description="Disordered" evidence="1">
    <location>
        <begin position="299"/>
        <end position="334"/>
    </location>
</feature>
<evidence type="ECO:0000259" key="2">
    <source>
        <dbReference type="Pfam" id="PF00881"/>
    </source>
</evidence>
<dbReference type="PATRIC" id="fig|213585.10.peg.1778"/>
<dbReference type="Gene3D" id="3.40.109.10">
    <property type="entry name" value="NADH Oxidase"/>
    <property type="match status" value="2"/>
</dbReference>
<dbReference type="Pfam" id="PF00881">
    <property type="entry name" value="Nitroreductase"/>
    <property type="match status" value="2"/>
</dbReference>